<evidence type="ECO:0000313" key="2">
    <source>
        <dbReference type="Proteomes" id="UP000199480"/>
    </source>
</evidence>
<dbReference type="Proteomes" id="UP000199480">
    <property type="component" value="Chromosome I"/>
</dbReference>
<dbReference type="EMBL" id="LT629759">
    <property type="protein sequence ID" value="SDR90751.1"/>
    <property type="molecule type" value="Genomic_DNA"/>
</dbReference>
<protein>
    <recommendedName>
        <fullName evidence="3">Rpn family recombination-promoting nuclease/putative transposase</fullName>
    </recommendedName>
</protein>
<name>A0A1H1MV27_9ACTN</name>
<dbReference type="NCBIfam" id="TIGR01784">
    <property type="entry name" value="T_den_put_tspse"/>
    <property type="match status" value="1"/>
</dbReference>
<dbReference type="OrthoDB" id="9775482at2"/>
<evidence type="ECO:0000313" key="1">
    <source>
        <dbReference type="EMBL" id="SDR90751.1"/>
    </source>
</evidence>
<dbReference type="PANTHER" id="PTHR41317">
    <property type="entry name" value="PD-(D_E)XK NUCLEASE FAMILY TRANSPOSASE"/>
    <property type="match status" value="1"/>
</dbReference>
<dbReference type="PANTHER" id="PTHR41317:SF1">
    <property type="entry name" value="PD-(D_E)XK NUCLEASE FAMILY TRANSPOSASE"/>
    <property type="match status" value="1"/>
</dbReference>
<reference evidence="2" key="1">
    <citation type="submission" date="2016-10" db="EMBL/GenBank/DDBJ databases">
        <authorList>
            <person name="Varghese N."/>
            <person name="Submissions S."/>
        </authorList>
    </citation>
    <scope>NUCLEOTIDE SEQUENCE [LARGE SCALE GENOMIC DNA]</scope>
    <source>
        <strain evidence="2">DSM 22620</strain>
    </source>
</reference>
<gene>
    <name evidence="1" type="ORF">SAMN04489857_1590</name>
</gene>
<sequence length="294" mass="33187">MLDEDLCKEVLEAILATDIEKIEYVGRQDAIDVTEDGHGVRLDVYVRDDRGTVYSVEMQATDTHELPQRSRYYHAMLALSQIGKGAPYRSLRDSYVIFICGFDLFGLGRRVYSFQSRCEDDSDLCLNDGVHTIFLAATSPTEPQEGPRVNELLDYISSRKVTGELSSRLNEAVEHVLDNRKWRLEFMMQAIKDQLNVDKGRELGLEEGRKLGLEEGRRLGLDEGRKLGLDEGHKLGLDEGHKLGLEEGQTIGEERLAELVARLHEDGRQDDIVRAAADPAFRANLFSEYSIGLE</sequence>
<organism evidence="1 2">
    <name type="scientific">Parafannyhessea umbonata</name>
    <dbReference type="NCBI Taxonomy" id="604330"/>
    <lineage>
        <taxon>Bacteria</taxon>
        <taxon>Bacillati</taxon>
        <taxon>Actinomycetota</taxon>
        <taxon>Coriobacteriia</taxon>
        <taxon>Coriobacteriales</taxon>
        <taxon>Atopobiaceae</taxon>
        <taxon>Parafannyhessea</taxon>
    </lineage>
</organism>
<dbReference type="InterPro" id="IPR010106">
    <property type="entry name" value="RpnA"/>
</dbReference>
<accession>A0A1H1MV27</accession>
<dbReference type="AlphaFoldDB" id="A0A1H1MV27"/>
<proteinExistence type="predicted"/>
<dbReference type="Pfam" id="PF12784">
    <property type="entry name" value="PDDEXK_2"/>
    <property type="match status" value="1"/>
</dbReference>
<evidence type="ECO:0008006" key="3">
    <source>
        <dbReference type="Google" id="ProtNLM"/>
    </source>
</evidence>